<sequence>MSRVSILSPWGSGDKGVVIDDETGVWGEGRKKSLATPPVSSGTRSIKATERRLHVWRRTKSWCVSCEQLFMRSVQTLSHGQSQQAEQTTESLGRAEKHHGARFWFTFLINFTASRNLLNQDGFRGDGIFSDPKPKRCQWKRQKRKRREETAKSNSMSETLIQRGVCQFVSVSQKEYDSYIEQVNRFGDHKELAPALTGAWRGNYDTKMK</sequence>
<proteinExistence type="predicted"/>
<organism evidence="2 3">
    <name type="scientific">Caerostris darwini</name>
    <dbReference type="NCBI Taxonomy" id="1538125"/>
    <lineage>
        <taxon>Eukaryota</taxon>
        <taxon>Metazoa</taxon>
        <taxon>Ecdysozoa</taxon>
        <taxon>Arthropoda</taxon>
        <taxon>Chelicerata</taxon>
        <taxon>Arachnida</taxon>
        <taxon>Araneae</taxon>
        <taxon>Araneomorphae</taxon>
        <taxon>Entelegynae</taxon>
        <taxon>Araneoidea</taxon>
        <taxon>Araneidae</taxon>
        <taxon>Caerostris</taxon>
    </lineage>
</organism>
<reference evidence="2 3" key="1">
    <citation type="submission" date="2021-06" db="EMBL/GenBank/DDBJ databases">
        <title>Caerostris darwini draft genome.</title>
        <authorList>
            <person name="Kono N."/>
            <person name="Arakawa K."/>
        </authorList>
    </citation>
    <scope>NUCLEOTIDE SEQUENCE [LARGE SCALE GENOMIC DNA]</scope>
</reference>
<feature type="compositionally biased region" description="Basic residues" evidence="1">
    <location>
        <begin position="135"/>
        <end position="146"/>
    </location>
</feature>
<comment type="caution">
    <text evidence="2">The sequence shown here is derived from an EMBL/GenBank/DDBJ whole genome shotgun (WGS) entry which is preliminary data.</text>
</comment>
<dbReference type="AlphaFoldDB" id="A0AAV4NML0"/>
<dbReference type="EMBL" id="BPLQ01001841">
    <property type="protein sequence ID" value="GIX85918.1"/>
    <property type="molecule type" value="Genomic_DNA"/>
</dbReference>
<gene>
    <name evidence="2" type="ORF">CDAR_113571</name>
</gene>
<accession>A0AAV4NML0</accession>
<evidence type="ECO:0000313" key="2">
    <source>
        <dbReference type="EMBL" id="GIX85918.1"/>
    </source>
</evidence>
<dbReference type="Proteomes" id="UP001054837">
    <property type="component" value="Unassembled WGS sequence"/>
</dbReference>
<name>A0AAV4NML0_9ARAC</name>
<feature type="region of interest" description="Disordered" evidence="1">
    <location>
        <begin position="134"/>
        <end position="156"/>
    </location>
</feature>
<evidence type="ECO:0000313" key="3">
    <source>
        <dbReference type="Proteomes" id="UP001054837"/>
    </source>
</evidence>
<keyword evidence="3" id="KW-1185">Reference proteome</keyword>
<evidence type="ECO:0000256" key="1">
    <source>
        <dbReference type="SAM" id="MobiDB-lite"/>
    </source>
</evidence>
<protein>
    <submittedName>
        <fullName evidence="2">Uncharacterized protein</fullName>
    </submittedName>
</protein>